<sequence length="1999" mass="224079">MSWYMQWSDSIKKRACRYLLQRYVGQFLEEKLTLDKLSVNICSGTGSVSNVSLDAQALNEHGAQKNFPVEFVDGFIKEIAVSIPWATLLTDSIYVEVTGMHITIQPKQRPDDAGSMLESMWSSMASSIQLAAECLKQDSNSTDEKEPESENMMEGLEIFAHAIESILTRVKVKFIDTCIRLEHLPKEGKNGIAVEIKLKSVEYCDETSCEWGAGASSCPENAQKSPSSFSIKKFHCDGITFYTDEFPVENRTFSRSIIIEDEKINKSSDKIKVTSEPILIGMLSGSGVVRVKLKLDPTSHDPKVDLEFTLGSFTFFLSPRQLYLLVEIVQSLVSPHNQDTSNVISVKAVTQKVMSSHDFKKVEQDLQETLNFPAYHYPVVKGNHGKGWSSASFDEGDEEFHPMKLTNLMSGSVTSNATDTSFGSHASTYTSKPEGSHLSYDFPSLTNTPFKKKLDRGSLYDSDVVEETSAFHLQLSSIAAVILHEDILTFGLDSCELTPSSVSTMKNLSTQFFTQLGKFVLAGNKDFEAFKQALSNTCSLNHIRLLGTTIIVEANDAGNSSHSSFSSVVSAANLEILECLVENISTSDGKPQFVELLNFMKTSNCDRSIRPHFPISNQPDVRVHIHYTKRNHHSRRSSRLEMLINLEQCWSEVDLSILDRISTVINTQSLCHIKSTPKDLDQQSSFTQALESGALCDKSFYLKVQSPFLVIKFRFPIPDLRPDHEKGKFPWWQRSIRKDILYANLVETTFHTDQSTKIPMQEYHLASKEVTFLFKEGNTDCAIPFLHSSGLFSNTQENTTAEPCPRLKIRLLPLQPLTDEEVVHEKEDNLGLSCSTIMCNTDKEPSPFMSKKVVHESDTHHHSVSKGEELLIPGLAKDMNKFITHACEDAKIHIDITLPYLCIEFPSKHLYEIIYNRITSDLTLLQFTAPKHRKDLSGIDPTFCNSSFSMCKSGLQFDSDSDESDDLNFKSAHRSDFSQYSIQYPQSNFALNINVTKGVLDVCQILKDSSSSLTPDKYGEIYFDVSEGSVFVVTHYRGKPQQNYICLQVKGMQVYHKAEMEGNMSAKRKKLHNLKSPPSHLDPILIKSNREVIVTSLNPEGCNSNMFVAAISTQINERRMKTTRIACSINKATLRHHVTLPRHSWLTQFIDFFDVVDYPVKGYDSPQVVTELYLHLWDCAIDYRPLYLPMCCVITLGNLSISSNITARTKTSTLRFIAEETSLFISNKVKNNNSPPNLKEEYISVIQLGLFELSLRISDQANNSKIDLKASNNVLNIRTCSDSASALANLIIYYALEGDLKKKERKNKDKKSTLSKDKSEEKSTNCLSESAAERVNDMMEDAMKELCGQSNVYKDDINEKLVDVFYFPGEGASQNSQPIDYGDYDDFDHDFCILENEFGVGLMNMDNGRPEIRYLSDKKIQIKENHFNVGTGTSDQLLSPKCYPTPVYRYTLSDMNIVWHMYGGRDFAEKESSKKNVKFSREPSHTSDPAELEITGLMEDRGNIPDVFYTQDTLVIGNTMGPKHGNNKKQQANNILNWQLNGGAGRQHNVLMEFHFNKVKFQHEIYPENAQQASRQVLLIHEFEIRDKLSSSQINKFLYQYSSESNPRQSHANMVSIKALHLRPDSRRNIQETCLKVSLLPLRLNIDQDSMEFLVTFFTELSDLTSTCDEEGVSKHPHSFPVMVIDGETIHPLNKDSADPSDLNNGQNNANSDMGTANGQGGSPTFIRSFLFSPEVPIRIDYVGKHVDLTHGPLAGLFMGLGQLSCLQIKLKRINYKHGLLGFDRLLSFAISEWLKDIKKTQFPCIIGGVGPMHALVQLFQGIRDLFWLPIEQYQKDGRIVRGLQRGANSFTTSTAIAALELTARIVQAIQSIAEAAFDMVSPGPSVRGLNGTNKHKKQHLFSHPADIREGVSNAITLVKEGLGETAETLVRVASAEAEQKGAVGAVGGVLRQIPPTVVAPIILASAATSNLLDGVRSQLAPDTQREATNKWKQNISDK</sequence>
<evidence type="ECO:0000256" key="6">
    <source>
        <dbReference type="ARBA" id="ARBA00022824"/>
    </source>
</evidence>
<evidence type="ECO:0000313" key="14">
    <source>
        <dbReference type="Proteomes" id="UP000494040"/>
    </source>
</evidence>
<dbReference type="EnsemblMetazoa" id="XM_014400873.2">
    <property type="protein sequence ID" value="XP_014256359.1"/>
    <property type="gene ID" value="LOC106670475"/>
</dbReference>
<reference evidence="13" key="1">
    <citation type="submission" date="2022-01" db="UniProtKB">
        <authorList>
            <consortium name="EnsemblMetazoa"/>
        </authorList>
    </citation>
    <scope>IDENTIFICATION</scope>
</reference>
<feature type="region of interest" description="Disordered" evidence="12">
    <location>
        <begin position="1694"/>
        <end position="1718"/>
    </location>
</feature>
<evidence type="ECO:0000313" key="13">
    <source>
        <dbReference type="EnsemblMetazoa" id="XP_014256359.1"/>
    </source>
</evidence>
<feature type="compositionally biased region" description="Polar residues" evidence="12">
    <location>
        <begin position="1702"/>
        <end position="1717"/>
    </location>
</feature>
<dbReference type="GeneID" id="106670475"/>
<comment type="catalytic activity">
    <reaction evidence="10">
        <text>a 1,2-diacyl-sn-glycero-3-phospho-L-serine(in) = a 1,2-diacyl-sn-glycero-3-phospho-L-serine(out)</text>
        <dbReference type="Rhea" id="RHEA:38663"/>
        <dbReference type="ChEBI" id="CHEBI:57262"/>
    </reaction>
</comment>
<comment type="catalytic activity">
    <reaction evidence="11">
        <text>a 1,2-diacyl-sn-glycero-3-phosphoethanolamine(in) = a 1,2-diacyl-sn-glycero-3-phosphoethanolamine(out)</text>
        <dbReference type="Rhea" id="RHEA:38895"/>
        <dbReference type="ChEBI" id="CHEBI:64612"/>
    </reaction>
</comment>
<dbReference type="OMA" id="VDNHFCL"/>
<dbReference type="GO" id="GO:0061723">
    <property type="term" value="P:glycophagy"/>
    <property type="evidence" value="ECO:0007669"/>
    <property type="project" value="TreeGrafter"/>
</dbReference>
<evidence type="ECO:0000256" key="5">
    <source>
        <dbReference type="ARBA" id="ARBA00022448"/>
    </source>
</evidence>
<feature type="compositionally biased region" description="Basic and acidic residues" evidence="12">
    <location>
        <begin position="1305"/>
        <end position="1323"/>
    </location>
</feature>
<evidence type="ECO:0000256" key="1">
    <source>
        <dbReference type="ARBA" id="ARBA00004406"/>
    </source>
</evidence>
<keyword evidence="6" id="KW-0256">Endoplasmic reticulum</keyword>
<evidence type="ECO:0000256" key="4">
    <source>
        <dbReference type="ARBA" id="ARBA00018070"/>
    </source>
</evidence>
<keyword evidence="8" id="KW-0445">Lipid transport</keyword>
<dbReference type="PANTHER" id="PTHR13190">
    <property type="entry name" value="AUTOPHAGY-RELATED 2, ISOFORM A"/>
    <property type="match status" value="1"/>
</dbReference>
<protein>
    <recommendedName>
        <fullName evidence="4">Autophagy-related protein 2</fullName>
    </recommendedName>
</protein>
<dbReference type="RefSeq" id="XP_014256359.1">
    <property type="nucleotide sequence ID" value="XM_014400873.2"/>
</dbReference>
<dbReference type="GO" id="GO:0034045">
    <property type="term" value="C:phagophore assembly site membrane"/>
    <property type="evidence" value="ECO:0007669"/>
    <property type="project" value="UniProtKB-SubCell"/>
</dbReference>
<dbReference type="GO" id="GO:0061908">
    <property type="term" value="C:phagophore"/>
    <property type="evidence" value="ECO:0007669"/>
    <property type="project" value="TreeGrafter"/>
</dbReference>
<dbReference type="InterPro" id="IPR026849">
    <property type="entry name" value="ATG2"/>
</dbReference>
<dbReference type="GO" id="GO:0032266">
    <property type="term" value="F:phosphatidylinositol-3-phosphate binding"/>
    <property type="evidence" value="ECO:0007669"/>
    <property type="project" value="TreeGrafter"/>
</dbReference>
<dbReference type="KEGG" id="clec:106670475"/>
<dbReference type="Proteomes" id="UP000494040">
    <property type="component" value="Unassembled WGS sequence"/>
</dbReference>
<evidence type="ECO:0000256" key="3">
    <source>
        <dbReference type="ARBA" id="ARBA00009714"/>
    </source>
</evidence>
<evidence type="ECO:0000256" key="2">
    <source>
        <dbReference type="ARBA" id="ARBA00004623"/>
    </source>
</evidence>
<dbReference type="GO" id="GO:0043495">
    <property type="term" value="F:protein-membrane adaptor activity"/>
    <property type="evidence" value="ECO:0007669"/>
    <property type="project" value="TreeGrafter"/>
</dbReference>
<name>A0A8I6S5B8_CIMLE</name>
<comment type="similarity">
    <text evidence="3">Belongs to the ATG2 family.</text>
</comment>
<evidence type="ECO:0000256" key="10">
    <source>
        <dbReference type="ARBA" id="ARBA00024479"/>
    </source>
</evidence>
<dbReference type="OrthoDB" id="18982at2759"/>
<dbReference type="GO" id="GO:0006869">
    <property type="term" value="P:lipid transport"/>
    <property type="evidence" value="ECO:0007669"/>
    <property type="project" value="UniProtKB-KW"/>
</dbReference>
<evidence type="ECO:0000256" key="9">
    <source>
        <dbReference type="ARBA" id="ARBA00023136"/>
    </source>
</evidence>
<evidence type="ECO:0000256" key="12">
    <source>
        <dbReference type="SAM" id="MobiDB-lite"/>
    </source>
</evidence>
<proteinExistence type="inferred from homology"/>
<keyword evidence="7" id="KW-0072">Autophagy</keyword>
<dbReference type="Pfam" id="PF13329">
    <property type="entry name" value="ATG2_CAD"/>
    <property type="match status" value="2"/>
</dbReference>
<dbReference type="GO" id="GO:0005789">
    <property type="term" value="C:endoplasmic reticulum membrane"/>
    <property type="evidence" value="ECO:0007669"/>
    <property type="project" value="UniProtKB-SubCell"/>
</dbReference>
<evidence type="ECO:0000256" key="11">
    <source>
        <dbReference type="ARBA" id="ARBA00024615"/>
    </source>
</evidence>
<feature type="region of interest" description="Disordered" evidence="12">
    <location>
        <begin position="1305"/>
        <end position="1331"/>
    </location>
</feature>
<dbReference type="GO" id="GO:0000045">
    <property type="term" value="P:autophagosome assembly"/>
    <property type="evidence" value="ECO:0007669"/>
    <property type="project" value="TreeGrafter"/>
</dbReference>
<keyword evidence="9" id="KW-0472">Membrane</keyword>
<evidence type="ECO:0000256" key="7">
    <source>
        <dbReference type="ARBA" id="ARBA00023006"/>
    </source>
</evidence>
<keyword evidence="5" id="KW-0813">Transport</keyword>
<accession>A0A8I6S5B8</accession>
<comment type="subcellular location">
    <subcellularLocation>
        <location evidence="1">Endoplasmic reticulum membrane</location>
        <topology evidence="1">Peripheral membrane protein</topology>
    </subcellularLocation>
    <subcellularLocation>
        <location evidence="2">Preautophagosomal structure membrane</location>
        <topology evidence="2">Peripheral membrane protein</topology>
    </subcellularLocation>
</comment>
<dbReference type="GO" id="GO:0000422">
    <property type="term" value="P:autophagy of mitochondrion"/>
    <property type="evidence" value="ECO:0007669"/>
    <property type="project" value="TreeGrafter"/>
</dbReference>
<dbReference type="GO" id="GO:0061709">
    <property type="term" value="P:reticulophagy"/>
    <property type="evidence" value="ECO:0007669"/>
    <property type="project" value="TreeGrafter"/>
</dbReference>
<dbReference type="PANTHER" id="PTHR13190:SF1">
    <property type="entry name" value="AUTOPHAGY-RELATED 2, ISOFORM A"/>
    <property type="match status" value="1"/>
</dbReference>
<keyword evidence="14" id="KW-1185">Reference proteome</keyword>
<dbReference type="GO" id="GO:0034727">
    <property type="term" value="P:piecemeal microautophagy of the nucleus"/>
    <property type="evidence" value="ECO:0007669"/>
    <property type="project" value="TreeGrafter"/>
</dbReference>
<organism evidence="13 14">
    <name type="scientific">Cimex lectularius</name>
    <name type="common">Bed bug</name>
    <name type="synonym">Acanthia lectularia</name>
    <dbReference type="NCBI Taxonomy" id="79782"/>
    <lineage>
        <taxon>Eukaryota</taxon>
        <taxon>Metazoa</taxon>
        <taxon>Ecdysozoa</taxon>
        <taxon>Arthropoda</taxon>
        <taxon>Hexapoda</taxon>
        <taxon>Insecta</taxon>
        <taxon>Pterygota</taxon>
        <taxon>Neoptera</taxon>
        <taxon>Paraneoptera</taxon>
        <taxon>Hemiptera</taxon>
        <taxon>Heteroptera</taxon>
        <taxon>Panheteroptera</taxon>
        <taxon>Cimicomorpha</taxon>
        <taxon>Cimicidae</taxon>
        <taxon>Cimex</taxon>
    </lineage>
</organism>
<evidence type="ECO:0000256" key="8">
    <source>
        <dbReference type="ARBA" id="ARBA00023055"/>
    </source>
</evidence>